<dbReference type="PROSITE" id="PS51679">
    <property type="entry name" value="SAM_MT_C5"/>
    <property type="match status" value="1"/>
</dbReference>
<organism evidence="9 10">
    <name type="scientific">Asticcacaulis taihuensis</name>
    <dbReference type="NCBI Taxonomy" id="260084"/>
    <lineage>
        <taxon>Bacteria</taxon>
        <taxon>Pseudomonadati</taxon>
        <taxon>Pseudomonadota</taxon>
        <taxon>Alphaproteobacteria</taxon>
        <taxon>Caulobacterales</taxon>
        <taxon>Caulobacteraceae</taxon>
        <taxon>Asticcacaulis</taxon>
    </lineage>
</organism>
<dbReference type="Pfam" id="PF00145">
    <property type="entry name" value="DNA_methylase"/>
    <property type="match status" value="1"/>
</dbReference>
<comment type="similarity">
    <text evidence="6 7">Belongs to the class I-like SAM-binding methyltransferase superfamily. C5-methyltransferase family.</text>
</comment>
<evidence type="ECO:0000313" key="10">
    <source>
        <dbReference type="Proteomes" id="UP000199150"/>
    </source>
</evidence>
<dbReference type="PRINTS" id="PR00105">
    <property type="entry name" value="C5METTRFRASE"/>
</dbReference>
<dbReference type="PROSITE" id="PS00094">
    <property type="entry name" value="C5_MTASE_1"/>
    <property type="match status" value="1"/>
</dbReference>
<gene>
    <name evidence="9" type="ORF">SAMN02927928_2818</name>
</gene>
<proteinExistence type="inferred from homology"/>
<keyword evidence="1 6" id="KW-0489">Methyltransferase</keyword>
<dbReference type="NCBIfam" id="TIGR00675">
    <property type="entry name" value="dcm"/>
    <property type="match status" value="1"/>
</dbReference>
<dbReference type="InterPro" id="IPR050390">
    <property type="entry name" value="C5-Methyltransferase"/>
</dbReference>
<dbReference type="GO" id="GO:0009307">
    <property type="term" value="P:DNA restriction-modification system"/>
    <property type="evidence" value="ECO:0007669"/>
    <property type="project" value="UniProtKB-KW"/>
</dbReference>
<evidence type="ECO:0000256" key="4">
    <source>
        <dbReference type="ARBA" id="ARBA00022747"/>
    </source>
</evidence>
<keyword evidence="2 6" id="KW-0808">Transferase</keyword>
<dbReference type="Proteomes" id="UP000199150">
    <property type="component" value="Unassembled WGS sequence"/>
</dbReference>
<evidence type="ECO:0000256" key="2">
    <source>
        <dbReference type="ARBA" id="ARBA00022679"/>
    </source>
</evidence>
<keyword evidence="10" id="KW-1185">Reference proteome</keyword>
<evidence type="ECO:0000256" key="1">
    <source>
        <dbReference type="ARBA" id="ARBA00022603"/>
    </source>
</evidence>
<evidence type="ECO:0000256" key="7">
    <source>
        <dbReference type="RuleBase" id="RU000416"/>
    </source>
</evidence>
<evidence type="ECO:0000313" key="9">
    <source>
        <dbReference type="EMBL" id="SCW71262.1"/>
    </source>
</evidence>
<evidence type="ECO:0000256" key="3">
    <source>
        <dbReference type="ARBA" id="ARBA00022691"/>
    </source>
</evidence>
<keyword evidence="4" id="KW-0680">Restriction system</keyword>
<reference evidence="10" key="1">
    <citation type="submission" date="2016-10" db="EMBL/GenBank/DDBJ databases">
        <authorList>
            <person name="Varghese N."/>
            <person name="Submissions S."/>
        </authorList>
    </citation>
    <scope>NUCLEOTIDE SEQUENCE [LARGE SCALE GENOMIC DNA]</scope>
    <source>
        <strain evidence="10">CGMCC 1.3431</strain>
    </source>
</reference>
<dbReference type="GO" id="GO:0032259">
    <property type="term" value="P:methylation"/>
    <property type="evidence" value="ECO:0007669"/>
    <property type="project" value="UniProtKB-KW"/>
</dbReference>
<dbReference type="Gene3D" id="3.90.120.10">
    <property type="entry name" value="DNA Methylase, subunit A, domain 2"/>
    <property type="match status" value="1"/>
</dbReference>
<dbReference type="InterPro" id="IPR001525">
    <property type="entry name" value="C5_MeTfrase"/>
</dbReference>
<comment type="catalytic activity">
    <reaction evidence="5 8">
        <text>a 2'-deoxycytidine in DNA + S-adenosyl-L-methionine = a 5-methyl-2'-deoxycytidine in DNA + S-adenosyl-L-homocysteine + H(+)</text>
        <dbReference type="Rhea" id="RHEA:13681"/>
        <dbReference type="Rhea" id="RHEA-COMP:11369"/>
        <dbReference type="Rhea" id="RHEA-COMP:11370"/>
        <dbReference type="ChEBI" id="CHEBI:15378"/>
        <dbReference type="ChEBI" id="CHEBI:57856"/>
        <dbReference type="ChEBI" id="CHEBI:59789"/>
        <dbReference type="ChEBI" id="CHEBI:85452"/>
        <dbReference type="ChEBI" id="CHEBI:85454"/>
        <dbReference type="EC" id="2.1.1.37"/>
    </reaction>
</comment>
<dbReference type="GO" id="GO:0003886">
    <property type="term" value="F:DNA (cytosine-5-)-methyltransferase activity"/>
    <property type="evidence" value="ECO:0007669"/>
    <property type="project" value="UniProtKB-EC"/>
</dbReference>
<evidence type="ECO:0000256" key="8">
    <source>
        <dbReference type="RuleBase" id="RU000417"/>
    </source>
</evidence>
<dbReference type="STRING" id="260084.SAMN02927928_2818"/>
<dbReference type="SUPFAM" id="SSF53335">
    <property type="entry name" value="S-adenosyl-L-methionine-dependent methyltransferases"/>
    <property type="match status" value="1"/>
</dbReference>
<feature type="active site" evidence="6">
    <location>
        <position position="89"/>
    </location>
</feature>
<protein>
    <recommendedName>
        <fullName evidence="8">Cytosine-specific methyltransferase</fullName>
        <ecNumber evidence="8">2.1.1.37</ecNumber>
    </recommendedName>
</protein>
<evidence type="ECO:0000256" key="5">
    <source>
        <dbReference type="ARBA" id="ARBA00047422"/>
    </source>
</evidence>
<dbReference type="PANTHER" id="PTHR10629:SF52">
    <property type="entry name" value="DNA (CYTOSINE-5)-METHYLTRANSFERASE 1"/>
    <property type="match status" value="1"/>
</dbReference>
<dbReference type="GO" id="GO:0044027">
    <property type="term" value="P:negative regulation of gene expression via chromosomal CpG island methylation"/>
    <property type="evidence" value="ECO:0007669"/>
    <property type="project" value="TreeGrafter"/>
</dbReference>
<dbReference type="InterPro" id="IPR018117">
    <property type="entry name" value="C5_DNA_meth_AS"/>
</dbReference>
<keyword evidence="3 6" id="KW-0949">S-adenosyl-L-methionine</keyword>
<dbReference type="EMBL" id="FMTS01000005">
    <property type="protein sequence ID" value="SCW71262.1"/>
    <property type="molecule type" value="Genomic_DNA"/>
</dbReference>
<dbReference type="EC" id="2.1.1.37" evidence="8"/>
<dbReference type="InterPro" id="IPR031303">
    <property type="entry name" value="C5_meth_CS"/>
</dbReference>
<name>A0A1G4SPY0_9CAUL</name>
<accession>A0A1G4SPY0</accession>
<dbReference type="PROSITE" id="PS00095">
    <property type="entry name" value="C5_MTASE_2"/>
    <property type="match status" value="1"/>
</dbReference>
<dbReference type="Gene3D" id="3.40.50.150">
    <property type="entry name" value="Vaccinia Virus protein VP39"/>
    <property type="match status" value="1"/>
</dbReference>
<dbReference type="InterPro" id="IPR029063">
    <property type="entry name" value="SAM-dependent_MTases_sf"/>
</dbReference>
<evidence type="ECO:0000256" key="6">
    <source>
        <dbReference type="PROSITE-ProRule" id="PRU01016"/>
    </source>
</evidence>
<dbReference type="OrthoDB" id="9813719at2"/>
<dbReference type="GO" id="GO:0003677">
    <property type="term" value="F:DNA binding"/>
    <property type="evidence" value="ECO:0007669"/>
    <property type="project" value="TreeGrafter"/>
</dbReference>
<dbReference type="PANTHER" id="PTHR10629">
    <property type="entry name" value="CYTOSINE-SPECIFIC METHYLTRANSFERASE"/>
    <property type="match status" value="1"/>
</dbReference>
<sequence length="375" mass="41529">MYIEHLNCVDLFSGAGGFSLGAIQAGFTVKLAIEYNKNAVQTYKHNLGRDEQSPIIFGADITTLSPEAIKADVYQPDEVCDLLLGGPPCQGFSTHRIKGAGVNDPRNNLILTYFSFVREFRPSFFLMENVPGMLWPRHSDYLEAFYKEGQDAGYTVFPPAVLDACDFGIGQRRKRVFILGVANDLDANLSWPPLPTHGNAKARLTNPHLKQWENCSYAFSPADKGDENDVHMKHGHDLVEAFANTPINGGSRKDSGRMLPCHKDHDGHKDVYGRINPFEVAPTMTTACVNPSKGRFVHPTENHGITVRQAARIQTFPDSFIFLGGLMAAGQQIGNAVPVELGRFLIDYLKPAITSAREQRVKTRKLDSLRSLLTI</sequence>
<dbReference type="AlphaFoldDB" id="A0A1G4SPY0"/>